<evidence type="ECO:0000256" key="6">
    <source>
        <dbReference type="ARBA" id="ARBA00046313"/>
    </source>
</evidence>
<evidence type="ECO:0000256" key="1">
    <source>
        <dbReference type="ARBA" id="ARBA00022485"/>
    </source>
</evidence>
<comment type="similarity">
    <text evidence="8">Belongs to the IspH family.</text>
</comment>
<evidence type="ECO:0000256" key="8">
    <source>
        <dbReference type="HAMAP-Rule" id="MF_00191"/>
    </source>
</evidence>
<dbReference type="GO" id="GO:0046872">
    <property type="term" value="F:metal ion binding"/>
    <property type="evidence" value="ECO:0007669"/>
    <property type="project" value="UniProtKB-KW"/>
</dbReference>
<proteinExistence type="inferred from homology"/>
<evidence type="ECO:0000256" key="2">
    <source>
        <dbReference type="ARBA" id="ARBA00022723"/>
    </source>
</evidence>
<evidence type="ECO:0000256" key="4">
    <source>
        <dbReference type="ARBA" id="ARBA00023004"/>
    </source>
</evidence>
<feature type="binding site" evidence="8">
    <location>
        <position position="320"/>
    </location>
    <ligand>
        <name>(2E)-4-hydroxy-3-methylbut-2-enyl diphosphate</name>
        <dbReference type="ChEBI" id="CHEBI:128753"/>
    </ligand>
</feature>
<comment type="catalytic activity">
    <reaction evidence="8">
        <text>dimethylallyl diphosphate + 2 oxidized [2Fe-2S]-[ferredoxin] + H2O = (2E)-4-hydroxy-3-methylbut-2-enyl diphosphate + 2 reduced [2Fe-2S]-[ferredoxin] + 2 H(+)</text>
        <dbReference type="Rhea" id="RHEA:24825"/>
        <dbReference type="Rhea" id="RHEA-COMP:10000"/>
        <dbReference type="Rhea" id="RHEA-COMP:10001"/>
        <dbReference type="ChEBI" id="CHEBI:15377"/>
        <dbReference type="ChEBI" id="CHEBI:15378"/>
        <dbReference type="ChEBI" id="CHEBI:33737"/>
        <dbReference type="ChEBI" id="CHEBI:33738"/>
        <dbReference type="ChEBI" id="CHEBI:57623"/>
        <dbReference type="ChEBI" id="CHEBI:128753"/>
        <dbReference type="EC" id="1.17.7.4"/>
    </reaction>
</comment>
<dbReference type="EMBL" id="MHFR01000003">
    <property type="protein sequence ID" value="OGW99571.1"/>
    <property type="molecule type" value="Genomic_DNA"/>
</dbReference>
<dbReference type="InterPro" id="IPR003451">
    <property type="entry name" value="LytB/IspH"/>
</dbReference>
<feature type="binding site" evidence="8">
    <location>
        <position position="321"/>
    </location>
    <ligand>
        <name>dimethylallyl diphosphate</name>
        <dbReference type="ChEBI" id="CHEBI:57623"/>
    </ligand>
</feature>
<dbReference type="UniPathway" id="UPA00056">
    <property type="reaction ID" value="UER00097"/>
</dbReference>
<dbReference type="Pfam" id="PF02401">
    <property type="entry name" value="LYTB"/>
    <property type="match status" value="1"/>
</dbReference>
<keyword evidence="3 8" id="KW-0560">Oxidoreductase</keyword>
<evidence type="ECO:0000256" key="7">
    <source>
        <dbReference type="ARBA" id="ARBA00046314"/>
    </source>
</evidence>
<keyword evidence="8" id="KW-0414">Isoprene biosynthesis</keyword>
<keyword evidence="5 8" id="KW-0411">Iron-sulfur</keyword>
<comment type="function">
    <text evidence="8">Catalyzes the conversion of 1-hydroxy-2-methyl-2-(E)-butenyl 4-diphosphate (HMBPP) into a mixture of isopentenyl diphosphate (IPP) and dimethylallyl diphosphate (DMAPP). Acts in the terminal step of the DOXP/MEP pathway for isoprenoid precursor biosynthesis.</text>
</comment>
<feature type="binding site" evidence="8">
    <location>
        <position position="320"/>
    </location>
    <ligand>
        <name>isopentenyl diphosphate</name>
        <dbReference type="ChEBI" id="CHEBI:128769"/>
    </ligand>
</feature>
<dbReference type="GO" id="GO:0051539">
    <property type="term" value="F:4 iron, 4 sulfur cluster binding"/>
    <property type="evidence" value="ECO:0007669"/>
    <property type="project" value="UniProtKB-UniRule"/>
</dbReference>
<keyword evidence="4 8" id="KW-0408">Iron</keyword>
<feature type="binding site" evidence="8">
    <location>
        <position position="183"/>
    </location>
    <ligand>
        <name>isopentenyl diphosphate</name>
        <dbReference type="ChEBI" id="CHEBI:128769"/>
    </ligand>
</feature>
<dbReference type="NCBIfam" id="TIGR00216">
    <property type="entry name" value="ispH_lytB"/>
    <property type="match status" value="1"/>
</dbReference>
<evidence type="ECO:0000256" key="3">
    <source>
        <dbReference type="ARBA" id="ARBA00023002"/>
    </source>
</evidence>
<feature type="binding site" evidence="8">
    <location>
        <position position="321"/>
    </location>
    <ligand>
        <name>(2E)-4-hydroxy-3-methylbut-2-enyl diphosphate</name>
        <dbReference type="ChEBI" id="CHEBI:128753"/>
    </ligand>
</feature>
<feature type="binding site" evidence="8">
    <location>
        <position position="88"/>
    </location>
    <ligand>
        <name>dimethylallyl diphosphate</name>
        <dbReference type="ChEBI" id="CHEBI:57623"/>
    </ligand>
</feature>
<dbReference type="PANTHER" id="PTHR31619:SF5">
    <property type="entry name" value="4-HYDROXY-3-METHYLBUT-2-ENYL DIPHOSPHATE REDUCTASE, CHLOROPLASTIC"/>
    <property type="match status" value="1"/>
</dbReference>
<dbReference type="EC" id="1.17.7.4" evidence="8"/>
<dbReference type="AlphaFoldDB" id="A0A1G1L333"/>
<dbReference type="HAMAP" id="MF_00191">
    <property type="entry name" value="IspH"/>
    <property type="match status" value="1"/>
</dbReference>
<evidence type="ECO:0000313" key="10">
    <source>
        <dbReference type="Proteomes" id="UP000178187"/>
    </source>
</evidence>
<keyword evidence="1 8" id="KW-0004">4Fe-4S</keyword>
<comment type="catalytic activity">
    <reaction evidence="8">
        <text>isopentenyl diphosphate + 2 oxidized [2Fe-2S]-[ferredoxin] + H2O = (2E)-4-hydroxy-3-methylbut-2-enyl diphosphate + 2 reduced [2Fe-2S]-[ferredoxin] + 2 H(+)</text>
        <dbReference type="Rhea" id="RHEA:24488"/>
        <dbReference type="Rhea" id="RHEA-COMP:10000"/>
        <dbReference type="Rhea" id="RHEA-COMP:10001"/>
        <dbReference type="ChEBI" id="CHEBI:15377"/>
        <dbReference type="ChEBI" id="CHEBI:15378"/>
        <dbReference type="ChEBI" id="CHEBI:33737"/>
        <dbReference type="ChEBI" id="CHEBI:33738"/>
        <dbReference type="ChEBI" id="CHEBI:128753"/>
        <dbReference type="ChEBI" id="CHEBI:128769"/>
        <dbReference type="EC" id="1.17.7.4"/>
    </reaction>
</comment>
<gene>
    <name evidence="8" type="primary">ispH</name>
    <name evidence="9" type="ORF">A3G33_05730</name>
</gene>
<feature type="binding site" evidence="8">
    <location>
        <position position="88"/>
    </location>
    <ligand>
        <name>(2E)-4-hydroxy-3-methylbut-2-enyl diphosphate</name>
        <dbReference type="ChEBI" id="CHEBI:128753"/>
    </ligand>
</feature>
<dbReference type="GO" id="GO:0019288">
    <property type="term" value="P:isopentenyl diphosphate biosynthetic process, methylerythritol 4-phosphate pathway"/>
    <property type="evidence" value="ECO:0007669"/>
    <property type="project" value="UniProtKB-UniRule"/>
</dbReference>
<feature type="binding site" evidence="8">
    <location>
        <position position="183"/>
    </location>
    <ligand>
        <name>dimethylallyl diphosphate</name>
        <dbReference type="ChEBI" id="CHEBI:57623"/>
    </ligand>
</feature>
<feature type="binding site" evidence="8">
    <location>
        <position position="155"/>
    </location>
    <ligand>
        <name>[4Fe-4S] cluster</name>
        <dbReference type="ChEBI" id="CHEBI:49883"/>
    </ligand>
</feature>
<comment type="pathway">
    <text evidence="6 8">Isoprenoid biosynthesis; isopentenyl diphosphate biosynthesis via DXP pathway; isopentenyl diphosphate from 1-deoxy-D-xylulose 5-phosphate: step 6/6.</text>
</comment>
<comment type="caution">
    <text evidence="9">The sequence shown here is derived from an EMBL/GenBank/DDBJ whole genome shotgun (WGS) entry which is preliminary data.</text>
</comment>
<dbReference type="PANTHER" id="PTHR31619">
    <property type="entry name" value="4-HYDROXY-3-METHYLBUT-2-ENYL DIPHOSPHATE REDUCTASE, CHLOROPLASTIC"/>
    <property type="match status" value="1"/>
</dbReference>
<dbReference type="CDD" id="cd13944">
    <property type="entry name" value="lytB_ispH"/>
    <property type="match status" value="1"/>
</dbReference>
<evidence type="ECO:0000256" key="5">
    <source>
        <dbReference type="ARBA" id="ARBA00023014"/>
    </source>
</evidence>
<dbReference type="Gene3D" id="3.40.50.11270">
    <property type="match status" value="1"/>
</dbReference>
<organism evidence="9 10">
    <name type="scientific">Candidatus Danuiimicrobium aquiferis</name>
    <dbReference type="NCBI Taxonomy" id="1801832"/>
    <lineage>
        <taxon>Bacteria</taxon>
        <taxon>Pseudomonadati</taxon>
        <taxon>Candidatus Omnitrophota</taxon>
        <taxon>Candidatus Danuiimicrobium</taxon>
    </lineage>
</organism>
<feature type="binding site" evidence="8">
    <location>
        <position position="58"/>
    </location>
    <ligand>
        <name>[4Fe-4S] cluster</name>
        <dbReference type="ChEBI" id="CHEBI:49883"/>
    </ligand>
</feature>
<dbReference type="NCBIfam" id="NF009911">
    <property type="entry name" value="PRK13371.1"/>
    <property type="match status" value="1"/>
</dbReference>
<keyword evidence="2 8" id="KW-0479">Metal-binding</keyword>
<sequence>MKEKKANINRIGFGLKKEIKPMLNENYRSSLIEQIRASNYELAAGDLTICLAREFGFCYGVDRAVDLAYETRQRFPEKTIYLLSEIIHNQRVNSKLAEMGIKFLSEEETSKIEKNLSLLDAVTHHDAVLVPAFGASVEVMERLRQKGCLLVDTTCGSVVAVWRQVERYAQEGFTALIHGKFNHEETQATCSRVTQYPKGKFIVVSGKKQAGKVCEYVLGQEDRKSFLDEFSKTSSSGFDPDRDLERIGCANQTTMLSGESMEIAGMIESAMKTRYGEKDLNRHFCHFETICRATQDRQDSILQLAGSRVDLIIVVGGYNSSNTGHLCKISNELCPAYHVQDADEIISKNEIRHKPVGETEVVTGQNWLPEGKVRIGITAGASTPDRVTEEVILRVIQCAKRQTRRK</sequence>
<dbReference type="GO" id="GO:0050992">
    <property type="term" value="P:dimethylallyl diphosphate biosynthetic process"/>
    <property type="evidence" value="ECO:0007669"/>
    <property type="project" value="UniProtKB-UniRule"/>
</dbReference>
<feature type="binding site" evidence="8">
    <location>
        <position position="320"/>
    </location>
    <ligand>
        <name>dimethylallyl diphosphate</name>
        <dbReference type="ChEBI" id="CHEBI:57623"/>
    </ligand>
</feature>
<feature type="active site" description="Proton donor" evidence="8">
    <location>
        <position position="185"/>
    </location>
</feature>
<dbReference type="Gene3D" id="3.40.1010.20">
    <property type="entry name" value="4-hydroxy-3-methylbut-2-enyl diphosphate reductase, catalytic domain"/>
    <property type="match status" value="2"/>
</dbReference>
<accession>A0A1G1L333</accession>
<dbReference type="UniPathway" id="UPA00059">
    <property type="reaction ID" value="UER00105"/>
</dbReference>
<protein>
    <recommendedName>
        <fullName evidence="8">4-hydroxy-3-methylbut-2-enyl diphosphate reductase</fullName>
        <shortName evidence="8">HMBPP reductase</shortName>
        <ecNumber evidence="8">1.17.7.4</ecNumber>
    </recommendedName>
</protein>
<comment type="cofactor">
    <cofactor evidence="8">
        <name>[4Fe-4S] cluster</name>
        <dbReference type="ChEBI" id="CHEBI:49883"/>
    </cofactor>
    <text evidence="8">Binds 1 [4Fe-4S] cluster per subunit.</text>
</comment>
<feature type="binding site" evidence="8">
    <location>
        <position position="322"/>
    </location>
    <ligand>
        <name>isopentenyl diphosphate</name>
        <dbReference type="ChEBI" id="CHEBI:128769"/>
    </ligand>
</feature>
<feature type="binding site" evidence="8">
    <location>
        <position position="291"/>
    </location>
    <ligand>
        <name>[4Fe-4S] cluster</name>
        <dbReference type="ChEBI" id="CHEBI:49883"/>
    </ligand>
</feature>
<feature type="binding site" evidence="8">
    <location>
        <position position="382"/>
    </location>
    <ligand>
        <name>(2E)-4-hydroxy-3-methylbut-2-enyl diphosphate</name>
        <dbReference type="ChEBI" id="CHEBI:128753"/>
    </ligand>
</feature>
<dbReference type="Proteomes" id="UP000178187">
    <property type="component" value="Unassembled WGS sequence"/>
</dbReference>
<name>A0A1G1L333_9BACT</name>
<comment type="caution">
    <text evidence="8">Lacks conserved residue(s) required for the propagation of feature annotation.</text>
</comment>
<dbReference type="GO" id="GO:0016114">
    <property type="term" value="P:terpenoid biosynthetic process"/>
    <property type="evidence" value="ECO:0007669"/>
    <property type="project" value="UniProtKB-UniRule"/>
</dbReference>
<dbReference type="GO" id="GO:0051745">
    <property type="term" value="F:4-hydroxy-3-methylbut-2-enyl diphosphate reductase activity"/>
    <property type="evidence" value="ECO:0007669"/>
    <property type="project" value="UniProtKB-UniRule"/>
</dbReference>
<reference evidence="9 10" key="1">
    <citation type="journal article" date="2016" name="Nat. Commun.">
        <title>Thousands of microbial genomes shed light on interconnected biogeochemical processes in an aquifer system.</title>
        <authorList>
            <person name="Anantharaman K."/>
            <person name="Brown C.T."/>
            <person name="Hug L.A."/>
            <person name="Sharon I."/>
            <person name="Castelle C.J."/>
            <person name="Probst A.J."/>
            <person name="Thomas B.C."/>
            <person name="Singh A."/>
            <person name="Wilkins M.J."/>
            <person name="Karaoz U."/>
            <person name="Brodie E.L."/>
            <person name="Williams K.H."/>
            <person name="Hubbard S.S."/>
            <person name="Banfield J.F."/>
        </authorList>
    </citation>
    <scope>NUCLEOTIDE SEQUENCE [LARGE SCALE GENOMIC DNA]</scope>
</reference>
<feature type="binding site" evidence="8">
    <location>
        <position position="321"/>
    </location>
    <ligand>
        <name>isopentenyl diphosphate</name>
        <dbReference type="ChEBI" id="CHEBI:128769"/>
    </ligand>
</feature>
<feature type="binding site" evidence="8">
    <location>
        <position position="183"/>
    </location>
    <ligand>
        <name>(2E)-4-hydroxy-3-methylbut-2-enyl diphosphate</name>
        <dbReference type="ChEBI" id="CHEBI:128753"/>
    </ligand>
</feature>
<feature type="binding site" evidence="8">
    <location>
        <position position="382"/>
    </location>
    <ligand>
        <name>isopentenyl diphosphate</name>
        <dbReference type="ChEBI" id="CHEBI:128769"/>
    </ligand>
</feature>
<comment type="pathway">
    <text evidence="7 8">Isoprenoid biosynthesis; dimethylallyl diphosphate biosynthesis; dimethylallyl diphosphate from (2E)-4-hydroxy-3-methylbutenyl diphosphate: step 1/1.</text>
</comment>
<feature type="binding site" evidence="8">
    <location>
        <position position="253"/>
    </location>
    <ligand>
        <name>(2E)-4-hydroxy-3-methylbut-2-enyl diphosphate</name>
        <dbReference type="ChEBI" id="CHEBI:128753"/>
    </ligand>
</feature>
<evidence type="ECO:0000313" key="9">
    <source>
        <dbReference type="EMBL" id="OGW99571.1"/>
    </source>
</evidence>
<feature type="binding site" evidence="8">
    <location>
        <position position="88"/>
    </location>
    <ligand>
        <name>isopentenyl diphosphate</name>
        <dbReference type="ChEBI" id="CHEBI:128769"/>
    </ligand>
</feature>
<feature type="binding site" evidence="8">
    <location>
        <position position="382"/>
    </location>
    <ligand>
        <name>dimethylallyl diphosphate</name>
        <dbReference type="ChEBI" id="CHEBI:57623"/>
    </ligand>
</feature>
<feature type="binding site" evidence="8">
    <location>
        <position position="322"/>
    </location>
    <ligand>
        <name>(2E)-4-hydroxy-3-methylbut-2-enyl diphosphate</name>
        <dbReference type="ChEBI" id="CHEBI:128753"/>
    </ligand>
</feature>
<feature type="binding site" evidence="8">
    <location>
        <position position="322"/>
    </location>
    <ligand>
        <name>dimethylallyl diphosphate</name>
        <dbReference type="ChEBI" id="CHEBI:57623"/>
    </ligand>
</feature>